<feature type="region of interest" description="Disordered" evidence="1">
    <location>
        <begin position="674"/>
        <end position="750"/>
    </location>
</feature>
<dbReference type="AlphaFoldDB" id="A0ABD1K7C1"/>
<comment type="caution">
    <text evidence="2">The sequence shown here is derived from an EMBL/GenBank/DDBJ whole genome shotgun (WGS) entry which is preliminary data.</text>
</comment>
<feature type="region of interest" description="Disordered" evidence="1">
    <location>
        <begin position="426"/>
        <end position="449"/>
    </location>
</feature>
<protein>
    <submittedName>
        <fullName evidence="2">Uncharacterized protein</fullName>
    </submittedName>
</protein>
<feature type="compositionally biased region" description="Basic and acidic residues" evidence="1">
    <location>
        <begin position="548"/>
        <end position="560"/>
    </location>
</feature>
<sequence length="1064" mass="116540">MKNLSTAEENHTEYEELSSLSDLEEETEEHGNNQEDIKVVDGALFIQKFHSKCRDVWVCKNKKSPAAARKSNTKPQQGVSKGLDAGHTRKSKQSSRAGVKKKTTHPNTETVSKNPPRRKSGKCSAKEKSTQSLASHESSSGTKGGNQKRGKENPCSTQVLQTSQTGQGHRAPHCVTSQRPGVSARGGKHIDVIAQETSDDETDIEANNLQTQSHCVTSQGTGMSARGGKHIDIIAQETSDDETDIEENNLQTQSLSDGSARHDGLRQVSGAVESLTALSHGGATMCERTIDMESSTCSDTTDCRRNNNWTLSELHSPVGQTETETHTDTAVDCEGLPAQVHTDKSDSLLDVGEAISYCKKPQRKDTTATEAGLRYDSGANLTSDDESQSLLDPQASRIQKTRDNMVSSESFQGLWGDKSFMVPYHRTERKRKKDDTKQSKAARESPVSFSKDSMLVNLPDAVRGDLQNKVRAAFATQHSPGVQEHHTSSQKKRRTVNKEKSDTGDAVLEGNNDHITSQSHEQLEQNETEVTLIQSSTKKKKKHKKDKKKDSLSVHECGTHEDDDGILQNALLSPVPETEGETSSLKKKKKKHKNRQNLAEIEPEDAVQQQSEEQINLYPPEAQSQQPTDRKKKKKRRRASGALEFGENFSHSQTPSLVETTVANEVLSQVCVVSSDTLNSPAKKKKKKKKKEKTGVMEAPTGEEHPPLTDASSFSQQHQVTSSQEMAEKKKLKRGKNKNKLIPGGYNSLEAVPDVVSDASKQLQVNEAETCQDPAQYSGLSQAPVPPEQSDGPGVGKKRKKKDNNVQANICSNADPEAEALHPKKRKKKRHRSESPCNSAAMTESDQNRSQGQLEVAERQTTLPSSHSIGKDQSCVGNTPEGHSVELKEGHKSKGKRKKKRDSSLVSDAVDANSRSDTDAHQAETIVPDEQVCLSPVGHKKKKKKKKSRDEMSSEVTLGDANVPASFISETGSVASAGQPPVELDTGVSDATRVTSGDGECPALLMPDKEEKRRKKKKSKHKHSDVQEDAVLTSSPMPPNLMSDPEDAPQPKKKKKKKKKDSLL</sequence>
<dbReference type="EMBL" id="JBHFQA010000008">
    <property type="protein sequence ID" value="KAL2095036.1"/>
    <property type="molecule type" value="Genomic_DNA"/>
</dbReference>
<feature type="compositionally biased region" description="Basic residues" evidence="1">
    <location>
        <begin position="630"/>
        <end position="639"/>
    </location>
</feature>
<feature type="region of interest" description="Disordered" evidence="1">
    <location>
        <begin position="476"/>
        <end position="648"/>
    </location>
</feature>
<gene>
    <name evidence="2" type="ORF">ACEWY4_009755</name>
</gene>
<feature type="compositionally biased region" description="Polar residues" evidence="1">
    <location>
        <begin position="710"/>
        <end position="725"/>
    </location>
</feature>
<name>A0ABD1K7C1_9TELE</name>
<feature type="compositionally biased region" description="Polar residues" evidence="1">
    <location>
        <begin position="835"/>
        <end position="868"/>
    </location>
</feature>
<feature type="compositionally biased region" description="Basic residues" evidence="1">
    <location>
        <begin position="682"/>
        <end position="692"/>
    </location>
</feature>
<feature type="compositionally biased region" description="Polar residues" evidence="1">
    <location>
        <begin position="154"/>
        <end position="167"/>
    </location>
</feature>
<feature type="compositionally biased region" description="Basic and acidic residues" evidence="1">
    <location>
        <begin position="29"/>
        <end position="39"/>
    </location>
</feature>
<feature type="compositionally biased region" description="Basic and acidic residues" evidence="1">
    <location>
        <begin position="433"/>
        <end position="443"/>
    </location>
</feature>
<reference evidence="2 3" key="1">
    <citation type="submission" date="2024-09" db="EMBL/GenBank/DDBJ databases">
        <title>A chromosome-level genome assembly of Gray's grenadier anchovy, Coilia grayii.</title>
        <authorList>
            <person name="Fu Z."/>
        </authorList>
    </citation>
    <scope>NUCLEOTIDE SEQUENCE [LARGE SCALE GENOMIC DNA]</scope>
    <source>
        <strain evidence="2">G4</strain>
        <tissue evidence="2">Muscle</tissue>
    </source>
</reference>
<feature type="compositionally biased region" description="Basic residues" evidence="1">
    <location>
        <begin position="938"/>
        <end position="947"/>
    </location>
</feature>
<feature type="compositionally biased region" description="Polar residues" evidence="1">
    <location>
        <begin position="130"/>
        <end position="141"/>
    </location>
</feature>
<feature type="compositionally biased region" description="Basic and acidic residues" evidence="1">
    <location>
        <begin position="883"/>
        <end position="892"/>
    </location>
</feature>
<organism evidence="2 3">
    <name type="scientific">Coilia grayii</name>
    <name type="common">Gray's grenadier anchovy</name>
    <dbReference type="NCBI Taxonomy" id="363190"/>
    <lineage>
        <taxon>Eukaryota</taxon>
        <taxon>Metazoa</taxon>
        <taxon>Chordata</taxon>
        <taxon>Craniata</taxon>
        <taxon>Vertebrata</taxon>
        <taxon>Euteleostomi</taxon>
        <taxon>Actinopterygii</taxon>
        <taxon>Neopterygii</taxon>
        <taxon>Teleostei</taxon>
        <taxon>Clupei</taxon>
        <taxon>Clupeiformes</taxon>
        <taxon>Clupeoidei</taxon>
        <taxon>Engraulidae</taxon>
        <taxon>Coilinae</taxon>
        <taxon>Coilia</taxon>
    </lineage>
</organism>
<accession>A0ABD1K7C1</accession>
<feature type="compositionally biased region" description="Basic residues" evidence="1">
    <location>
        <begin position="823"/>
        <end position="832"/>
    </location>
</feature>
<keyword evidence="3" id="KW-1185">Reference proteome</keyword>
<proteinExistence type="predicted"/>
<feature type="region of interest" description="Disordered" evidence="1">
    <location>
        <begin position="63"/>
        <end position="185"/>
    </location>
</feature>
<feature type="region of interest" description="Disordered" evidence="1">
    <location>
        <begin position="1"/>
        <end position="39"/>
    </location>
</feature>
<evidence type="ECO:0000313" key="3">
    <source>
        <dbReference type="Proteomes" id="UP001591681"/>
    </source>
</evidence>
<evidence type="ECO:0000313" key="2">
    <source>
        <dbReference type="EMBL" id="KAL2095036.1"/>
    </source>
</evidence>
<feature type="compositionally biased region" description="Basic residues" evidence="1">
    <location>
        <begin position="1012"/>
        <end position="1023"/>
    </location>
</feature>
<feature type="compositionally biased region" description="Basic residues" evidence="1">
    <location>
        <begin position="585"/>
        <end position="595"/>
    </location>
</feature>
<evidence type="ECO:0000256" key="1">
    <source>
        <dbReference type="SAM" id="MobiDB-lite"/>
    </source>
</evidence>
<feature type="region of interest" description="Disordered" evidence="1">
    <location>
        <begin position="361"/>
        <end position="390"/>
    </location>
</feature>
<feature type="compositionally biased region" description="Basic residues" evidence="1">
    <location>
        <begin position="88"/>
        <end position="104"/>
    </location>
</feature>
<feature type="compositionally biased region" description="Polar residues" evidence="1">
    <location>
        <begin position="765"/>
        <end position="781"/>
    </location>
</feature>
<feature type="compositionally biased region" description="Basic residues" evidence="1">
    <location>
        <begin position="730"/>
        <end position="739"/>
    </location>
</feature>
<feature type="region of interest" description="Disordered" evidence="1">
    <location>
        <begin position="765"/>
        <end position="1064"/>
    </location>
</feature>
<feature type="compositionally biased region" description="Basic residues" evidence="1">
    <location>
        <begin position="537"/>
        <end position="547"/>
    </location>
</feature>
<dbReference type="Proteomes" id="UP001591681">
    <property type="component" value="Unassembled WGS sequence"/>
</dbReference>
<feature type="compositionally biased region" description="Basic residues" evidence="1">
    <location>
        <begin position="1051"/>
        <end position="1064"/>
    </location>
</feature>